<evidence type="ECO:0000256" key="4">
    <source>
        <dbReference type="HAMAP-Rule" id="MF_01366"/>
    </source>
</evidence>
<dbReference type="RefSeq" id="WP_145105081.1">
    <property type="nucleotide sequence ID" value="NZ_CP036349.1"/>
</dbReference>
<gene>
    <name evidence="4 5" type="primary">rplM</name>
    <name evidence="5" type="ORF">Spa11_00140</name>
</gene>
<accession>A0A518K210</accession>
<dbReference type="PANTHER" id="PTHR11545">
    <property type="entry name" value="RIBOSOMAL PROTEIN L13"/>
    <property type="match status" value="1"/>
</dbReference>
<evidence type="ECO:0000256" key="3">
    <source>
        <dbReference type="ARBA" id="ARBA00023274"/>
    </source>
</evidence>
<comment type="similarity">
    <text evidence="1 4">Belongs to the universal ribosomal protein uL13 family.</text>
</comment>
<evidence type="ECO:0000313" key="5">
    <source>
        <dbReference type="EMBL" id="QDV71846.1"/>
    </source>
</evidence>
<organism evidence="5 6">
    <name type="scientific">Botrimarina mediterranea</name>
    <dbReference type="NCBI Taxonomy" id="2528022"/>
    <lineage>
        <taxon>Bacteria</taxon>
        <taxon>Pseudomonadati</taxon>
        <taxon>Planctomycetota</taxon>
        <taxon>Planctomycetia</taxon>
        <taxon>Pirellulales</taxon>
        <taxon>Lacipirellulaceae</taxon>
        <taxon>Botrimarina</taxon>
    </lineage>
</organism>
<reference evidence="5 6" key="1">
    <citation type="submission" date="2019-02" db="EMBL/GenBank/DDBJ databases">
        <title>Deep-cultivation of Planctomycetes and their phenomic and genomic characterization uncovers novel biology.</title>
        <authorList>
            <person name="Wiegand S."/>
            <person name="Jogler M."/>
            <person name="Boedeker C."/>
            <person name="Pinto D."/>
            <person name="Vollmers J."/>
            <person name="Rivas-Marin E."/>
            <person name="Kohn T."/>
            <person name="Peeters S.H."/>
            <person name="Heuer A."/>
            <person name="Rast P."/>
            <person name="Oberbeckmann S."/>
            <person name="Bunk B."/>
            <person name="Jeske O."/>
            <person name="Meyerdierks A."/>
            <person name="Storesund J.E."/>
            <person name="Kallscheuer N."/>
            <person name="Luecker S."/>
            <person name="Lage O.M."/>
            <person name="Pohl T."/>
            <person name="Merkel B.J."/>
            <person name="Hornburger P."/>
            <person name="Mueller R.-W."/>
            <person name="Bruemmer F."/>
            <person name="Labrenz M."/>
            <person name="Spormann A.M."/>
            <person name="Op den Camp H."/>
            <person name="Overmann J."/>
            <person name="Amann R."/>
            <person name="Jetten M.S.M."/>
            <person name="Mascher T."/>
            <person name="Medema M.H."/>
            <person name="Devos D.P."/>
            <person name="Kaster A.-K."/>
            <person name="Ovreas L."/>
            <person name="Rohde M."/>
            <person name="Galperin M.Y."/>
            <person name="Jogler C."/>
        </authorList>
    </citation>
    <scope>NUCLEOTIDE SEQUENCE [LARGE SCALE GENOMIC DNA]</scope>
    <source>
        <strain evidence="5 6">Spa11</strain>
    </source>
</reference>
<comment type="subunit">
    <text evidence="4">Part of the 50S ribosomal subunit.</text>
</comment>
<dbReference type="NCBIfam" id="TIGR01066">
    <property type="entry name" value="rplM_bact"/>
    <property type="match status" value="1"/>
</dbReference>
<dbReference type="Proteomes" id="UP000316426">
    <property type="component" value="Chromosome"/>
</dbReference>
<dbReference type="EMBL" id="CP036349">
    <property type="protein sequence ID" value="QDV71846.1"/>
    <property type="molecule type" value="Genomic_DNA"/>
</dbReference>
<dbReference type="InterPro" id="IPR005823">
    <property type="entry name" value="Ribosomal_uL13_bac-type"/>
</dbReference>
<dbReference type="AlphaFoldDB" id="A0A518K210"/>
<dbReference type="Pfam" id="PF00572">
    <property type="entry name" value="Ribosomal_L13"/>
    <property type="match status" value="1"/>
</dbReference>
<dbReference type="GO" id="GO:0017148">
    <property type="term" value="P:negative regulation of translation"/>
    <property type="evidence" value="ECO:0007669"/>
    <property type="project" value="TreeGrafter"/>
</dbReference>
<dbReference type="KEGG" id="bmei:Spa11_00140"/>
<comment type="function">
    <text evidence="4">This protein is one of the early assembly proteins of the 50S ribosomal subunit, although it is not seen to bind rRNA by itself. It is important during the early stages of 50S assembly.</text>
</comment>
<dbReference type="HAMAP" id="MF_01366">
    <property type="entry name" value="Ribosomal_uL13"/>
    <property type="match status" value="1"/>
</dbReference>
<keyword evidence="3 4" id="KW-0687">Ribonucleoprotein</keyword>
<evidence type="ECO:0000256" key="2">
    <source>
        <dbReference type="ARBA" id="ARBA00022980"/>
    </source>
</evidence>
<dbReference type="CDD" id="cd00392">
    <property type="entry name" value="Ribosomal_L13"/>
    <property type="match status" value="1"/>
</dbReference>
<dbReference type="GO" id="GO:0022625">
    <property type="term" value="C:cytosolic large ribosomal subunit"/>
    <property type="evidence" value="ECO:0007669"/>
    <property type="project" value="TreeGrafter"/>
</dbReference>
<name>A0A518K210_9BACT</name>
<protein>
    <recommendedName>
        <fullName evidence="4">Large ribosomal subunit protein uL13</fullName>
    </recommendedName>
</protein>
<dbReference type="GO" id="GO:0006412">
    <property type="term" value="P:translation"/>
    <property type="evidence" value="ECO:0007669"/>
    <property type="project" value="UniProtKB-UniRule"/>
</dbReference>
<dbReference type="InterPro" id="IPR005822">
    <property type="entry name" value="Ribosomal_uL13"/>
</dbReference>
<dbReference type="Gene3D" id="3.90.1180.10">
    <property type="entry name" value="Ribosomal protein L13"/>
    <property type="match status" value="1"/>
</dbReference>
<dbReference type="InterPro" id="IPR036899">
    <property type="entry name" value="Ribosomal_uL13_sf"/>
</dbReference>
<keyword evidence="6" id="KW-1185">Reference proteome</keyword>
<evidence type="ECO:0000256" key="1">
    <source>
        <dbReference type="ARBA" id="ARBA00006227"/>
    </source>
</evidence>
<dbReference type="GO" id="GO:0003735">
    <property type="term" value="F:structural constituent of ribosome"/>
    <property type="evidence" value="ECO:0007669"/>
    <property type="project" value="InterPro"/>
</dbReference>
<dbReference type="SUPFAM" id="SSF52161">
    <property type="entry name" value="Ribosomal protein L13"/>
    <property type="match status" value="1"/>
</dbReference>
<dbReference type="PANTHER" id="PTHR11545:SF2">
    <property type="entry name" value="LARGE RIBOSOMAL SUBUNIT PROTEIN UL13M"/>
    <property type="match status" value="1"/>
</dbReference>
<keyword evidence="2 4" id="KW-0689">Ribosomal protein</keyword>
<evidence type="ECO:0000313" key="6">
    <source>
        <dbReference type="Proteomes" id="UP000316426"/>
    </source>
</evidence>
<proteinExistence type="inferred from homology"/>
<dbReference type="GO" id="GO:0003729">
    <property type="term" value="F:mRNA binding"/>
    <property type="evidence" value="ECO:0007669"/>
    <property type="project" value="TreeGrafter"/>
</dbReference>
<dbReference type="PIRSF" id="PIRSF002181">
    <property type="entry name" value="Ribosomal_L13"/>
    <property type="match status" value="1"/>
</dbReference>
<sequence>MRTITRPLQRTTQLKPADVEAQWFHVDATDRVVGRLAAQIATVLMGKHKPTYTPHVDTGDFVVVTNVEKVRFSGKKWEQKKYAWVTGYTRQRTIVAADRLEKKPELILQEAVRRMLPKNKLAYAMLTKLKLYAGAEHPHQAQQPTELDPNTIR</sequence>